<feature type="signal peptide" evidence="1">
    <location>
        <begin position="1"/>
        <end position="24"/>
    </location>
</feature>
<evidence type="ECO:0000313" key="2">
    <source>
        <dbReference type="EMBL" id="CNI50361.1"/>
    </source>
</evidence>
<evidence type="ECO:0000256" key="1">
    <source>
        <dbReference type="SAM" id="SignalP"/>
    </source>
</evidence>
<evidence type="ECO:0000313" key="3">
    <source>
        <dbReference type="Proteomes" id="UP000040841"/>
    </source>
</evidence>
<feature type="chain" id="PRO_5041404693" description="DUF1120 domain-containing protein" evidence="1">
    <location>
        <begin position="25"/>
        <end position="227"/>
    </location>
</feature>
<comment type="caution">
    <text evidence="2">The sequence shown here is derived from an EMBL/GenBank/DDBJ whole genome shotgun (WGS) entry which is preliminary data.</text>
</comment>
<dbReference type="EMBL" id="CQBM01000011">
    <property type="protein sequence ID" value="CNI50361.1"/>
    <property type="molecule type" value="Genomic_DNA"/>
</dbReference>
<protein>
    <recommendedName>
        <fullName evidence="4">DUF1120 domain-containing protein</fullName>
    </recommendedName>
</protein>
<evidence type="ECO:0008006" key="4">
    <source>
        <dbReference type="Google" id="ProtNLM"/>
    </source>
</evidence>
<dbReference type="Proteomes" id="UP000040841">
    <property type="component" value="Unassembled WGS sequence"/>
</dbReference>
<reference evidence="2 3" key="1">
    <citation type="submission" date="2015-03" db="EMBL/GenBank/DDBJ databases">
        <authorList>
            <consortium name="Pathogen Informatics"/>
            <person name="Murphy D."/>
        </authorList>
    </citation>
    <scope>NUCLEOTIDE SEQUENCE [LARGE SCALE GENOMIC DNA]</scope>
    <source>
        <strain evidence="2 3">FE82747</strain>
    </source>
</reference>
<organism evidence="2 3">
    <name type="scientific">Yersinia mollaretii</name>
    <dbReference type="NCBI Taxonomy" id="33060"/>
    <lineage>
        <taxon>Bacteria</taxon>
        <taxon>Pseudomonadati</taxon>
        <taxon>Pseudomonadota</taxon>
        <taxon>Gammaproteobacteria</taxon>
        <taxon>Enterobacterales</taxon>
        <taxon>Yersiniaceae</taxon>
        <taxon>Yersinia</taxon>
    </lineage>
</organism>
<accession>A0AA36PN89</accession>
<gene>
    <name evidence="2" type="ORF">ERS008502_03458</name>
</gene>
<sequence length="227" mass="24235">MFRVTFTNALLMASAFSIALPGVAADSAPLTLKVNYQPAACGVNLSSQHTDFGDISPQSLTNNAAGTPLNTPNPVEINVTCSGEVALAVMFIDHRKSSTVEGLDYNGPQGKLGNLSKQHVFGLGYDSQGSTIGGWVPYLSQVRINGEPTPFALVNQDGLPDAISSQSSEKIMPDHGFTPVNHLAQVQKFTQLHANMHTVTTLSPLSKLSLRDEVRIDGNITVQITYL</sequence>
<name>A0AA36PN89_YERMO</name>
<dbReference type="RefSeq" id="WP_049679093.1">
    <property type="nucleotide sequence ID" value="NZ_CABMMJ010000011.1"/>
</dbReference>
<dbReference type="AlphaFoldDB" id="A0AA36PN89"/>
<proteinExistence type="predicted"/>
<keyword evidence="1" id="KW-0732">Signal</keyword>